<feature type="domain" description="LysR substrate-binding" evidence="1">
    <location>
        <begin position="38"/>
        <end position="112"/>
    </location>
</feature>
<dbReference type="Proteomes" id="UP000199623">
    <property type="component" value="Unassembled WGS sequence"/>
</dbReference>
<sequence length="117" mass="12630">MIGFWHNAVPGFTHRPGMSGPRAGRLARFTARIRDLSNAYWPEVPRVNSVEEKLELVAAGAGICVIPLSTAAFYTRQDVIGIPVEDIGPNQVCLAWLAARRSSLIDAFVDAAASLVP</sequence>
<dbReference type="SUPFAM" id="SSF53850">
    <property type="entry name" value="Periplasmic binding protein-like II"/>
    <property type="match status" value="1"/>
</dbReference>
<name>A0A1G7XIJ7_9PSEU</name>
<dbReference type="RefSeq" id="WP_245744239.1">
    <property type="nucleotide sequence ID" value="NZ_FNCC01000012.1"/>
</dbReference>
<proteinExistence type="predicted"/>
<dbReference type="STRING" id="200378.SAMN05216553_11239"/>
<organism evidence="2 3">
    <name type="scientific">Lentzea fradiae</name>
    <dbReference type="NCBI Taxonomy" id="200378"/>
    <lineage>
        <taxon>Bacteria</taxon>
        <taxon>Bacillati</taxon>
        <taxon>Actinomycetota</taxon>
        <taxon>Actinomycetes</taxon>
        <taxon>Pseudonocardiales</taxon>
        <taxon>Pseudonocardiaceae</taxon>
        <taxon>Lentzea</taxon>
    </lineage>
</organism>
<reference evidence="3" key="1">
    <citation type="submission" date="2016-10" db="EMBL/GenBank/DDBJ databases">
        <authorList>
            <person name="Varghese N."/>
            <person name="Submissions S."/>
        </authorList>
    </citation>
    <scope>NUCLEOTIDE SEQUENCE [LARGE SCALE GENOMIC DNA]</scope>
    <source>
        <strain evidence="3">CGMCC 4.3506</strain>
    </source>
</reference>
<keyword evidence="3" id="KW-1185">Reference proteome</keyword>
<evidence type="ECO:0000313" key="3">
    <source>
        <dbReference type="Proteomes" id="UP000199623"/>
    </source>
</evidence>
<dbReference type="Gene3D" id="3.40.190.10">
    <property type="entry name" value="Periplasmic binding protein-like II"/>
    <property type="match status" value="2"/>
</dbReference>
<protein>
    <submittedName>
        <fullName evidence="2">LysR substrate binding domain-containing protein</fullName>
    </submittedName>
</protein>
<dbReference type="Pfam" id="PF03466">
    <property type="entry name" value="LysR_substrate"/>
    <property type="match status" value="1"/>
</dbReference>
<evidence type="ECO:0000259" key="1">
    <source>
        <dbReference type="Pfam" id="PF03466"/>
    </source>
</evidence>
<dbReference type="AlphaFoldDB" id="A0A1G7XIJ7"/>
<gene>
    <name evidence="2" type="ORF">SAMN05216553_11239</name>
</gene>
<dbReference type="InterPro" id="IPR005119">
    <property type="entry name" value="LysR_subst-bd"/>
</dbReference>
<evidence type="ECO:0000313" key="2">
    <source>
        <dbReference type="EMBL" id="SDG84075.1"/>
    </source>
</evidence>
<dbReference type="EMBL" id="FNCC01000012">
    <property type="protein sequence ID" value="SDG84075.1"/>
    <property type="molecule type" value="Genomic_DNA"/>
</dbReference>
<accession>A0A1G7XIJ7</accession>